<dbReference type="Proteomes" id="UP000001887">
    <property type="component" value="Chromosome"/>
</dbReference>
<accession>D2R184</accession>
<dbReference type="AlphaFoldDB" id="D2R184"/>
<proteinExistence type="predicted"/>
<keyword evidence="3" id="KW-1185">Reference proteome</keyword>
<dbReference type="HOGENOM" id="CLU_1509266_0_0_0"/>
<name>D2R184_PIRSD</name>
<evidence type="ECO:0000256" key="1">
    <source>
        <dbReference type="SAM" id="MobiDB-lite"/>
    </source>
</evidence>
<evidence type="ECO:0000313" key="2">
    <source>
        <dbReference type="EMBL" id="ADB18569.1"/>
    </source>
</evidence>
<feature type="compositionally biased region" description="Pro residues" evidence="1">
    <location>
        <begin position="165"/>
        <end position="178"/>
    </location>
</feature>
<gene>
    <name evidence="2" type="ordered locus">Psta_3915</name>
</gene>
<reference evidence="2 3" key="1">
    <citation type="journal article" date="2009" name="Stand. Genomic Sci.">
        <title>Complete genome sequence of Pirellula staleyi type strain (ATCC 27377).</title>
        <authorList>
            <person name="Clum A."/>
            <person name="Tindall B.J."/>
            <person name="Sikorski J."/>
            <person name="Ivanova N."/>
            <person name="Mavrommatis K."/>
            <person name="Lucas S."/>
            <person name="Glavina del Rio T."/>
            <person name="Nolan M."/>
            <person name="Chen F."/>
            <person name="Tice H."/>
            <person name="Pitluck S."/>
            <person name="Cheng J.F."/>
            <person name="Chertkov O."/>
            <person name="Brettin T."/>
            <person name="Han C."/>
            <person name="Detter J.C."/>
            <person name="Kuske C."/>
            <person name="Bruce D."/>
            <person name="Goodwin L."/>
            <person name="Ovchinikova G."/>
            <person name="Pati A."/>
            <person name="Mikhailova N."/>
            <person name="Chen A."/>
            <person name="Palaniappan K."/>
            <person name="Land M."/>
            <person name="Hauser L."/>
            <person name="Chang Y.J."/>
            <person name="Jeffries C.D."/>
            <person name="Chain P."/>
            <person name="Rohde M."/>
            <person name="Goker M."/>
            <person name="Bristow J."/>
            <person name="Eisen J.A."/>
            <person name="Markowitz V."/>
            <person name="Hugenholtz P."/>
            <person name="Kyrpides N.C."/>
            <person name="Klenk H.P."/>
            <person name="Lapidus A."/>
        </authorList>
    </citation>
    <scope>NUCLEOTIDE SEQUENCE [LARGE SCALE GENOMIC DNA]</scope>
    <source>
        <strain evidence="3">ATCC 27377 / DSM 6068 / ICPB 4128</strain>
    </source>
</reference>
<dbReference type="EMBL" id="CP001848">
    <property type="protein sequence ID" value="ADB18569.1"/>
    <property type="molecule type" value="Genomic_DNA"/>
</dbReference>
<dbReference type="KEGG" id="psl:Psta_3915"/>
<organism evidence="2 3">
    <name type="scientific">Pirellula staleyi (strain ATCC 27377 / DSM 6068 / ICPB 4128)</name>
    <name type="common">Pirella staleyi</name>
    <dbReference type="NCBI Taxonomy" id="530564"/>
    <lineage>
        <taxon>Bacteria</taxon>
        <taxon>Pseudomonadati</taxon>
        <taxon>Planctomycetota</taxon>
        <taxon>Planctomycetia</taxon>
        <taxon>Pirellulales</taxon>
        <taxon>Pirellulaceae</taxon>
        <taxon>Pirellula</taxon>
    </lineage>
</organism>
<sequence precursor="true">MLVALSLAGCTVMPHGPAAGQPMRPHAVQTGPSCGPGCNDCQGNLCGGPLTTLATHVVNAARCEPGCDPYGGACGDPYCSPASLHCSNCSDRGCERCRVPLGNGEGLTFSRAASHLRHAQEKMTFPVAPKSPTPMFHPVPARPVFEPSLVQPARFSPSPSDLLPAPVPTPQPMHEPLP</sequence>
<evidence type="ECO:0000313" key="3">
    <source>
        <dbReference type="Proteomes" id="UP000001887"/>
    </source>
</evidence>
<feature type="region of interest" description="Disordered" evidence="1">
    <location>
        <begin position="151"/>
        <end position="178"/>
    </location>
</feature>
<protein>
    <submittedName>
        <fullName evidence="2">Uncharacterized protein</fullName>
    </submittedName>
</protein>